<sequence>MARKKSSVTEGIPFTVAIISIFIWYLFFFLFSGQVFLEHKKLSNDIFSTIGSAHFKA</sequence>
<reference evidence="2" key="2">
    <citation type="submission" date="2013-11" db="EMBL/GenBank/DDBJ databases">
        <title>Draft genome sequence of Anaerostipes caccae (DSM 14662).</title>
        <authorList>
            <person name="Sudarsanam P."/>
            <person name="Ley R."/>
            <person name="Guruge J."/>
            <person name="Turnbaugh P.J."/>
            <person name="Mahowald M."/>
            <person name="Liep D."/>
            <person name="Gordon J."/>
        </authorList>
    </citation>
    <scope>NUCLEOTIDE SEQUENCE</scope>
    <source>
        <strain evidence="2">DSM 14662</strain>
    </source>
</reference>
<proteinExistence type="predicted"/>
<dbReference type="HOGENOM" id="CLU_2986399_0_0_9"/>
<keyword evidence="1" id="KW-0472">Membrane</keyword>
<protein>
    <submittedName>
        <fullName evidence="2">Uncharacterized protein</fullName>
    </submittedName>
</protein>
<name>B0MFN4_ANACD</name>
<evidence type="ECO:0000313" key="2">
    <source>
        <dbReference type="EMBL" id="EDR96904.1"/>
    </source>
</evidence>
<comment type="caution">
    <text evidence="2">The sequence shown here is derived from an EMBL/GenBank/DDBJ whole genome shotgun (WGS) entry which is preliminary data.</text>
</comment>
<gene>
    <name evidence="2" type="ORF">ANACAC_02133</name>
</gene>
<dbReference type="EMBL" id="ABAX03000014">
    <property type="protein sequence ID" value="EDR96904.1"/>
    <property type="molecule type" value="Genomic_DNA"/>
</dbReference>
<dbReference type="STRING" id="411490.ANACAC_02133"/>
<keyword evidence="1" id="KW-1133">Transmembrane helix</keyword>
<organism evidence="2 3">
    <name type="scientific">Anaerostipes caccae (strain DSM 14662 / CCUG 47493 / JCM 13470 / NCIMB 13811 / L1-92)</name>
    <dbReference type="NCBI Taxonomy" id="411490"/>
    <lineage>
        <taxon>Bacteria</taxon>
        <taxon>Bacillati</taxon>
        <taxon>Bacillota</taxon>
        <taxon>Clostridia</taxon>
        <taxon>Lachnospirales</taxon>
        <taxon>Lachnospiraceae</taxon>
        <taxon>Anaerostipes</taxon>
    </lineage>
</organism>
<dbReference type="Proteomes" id="UP000004935">
    <property type="component" value="Unassembled WGS sequence"/>
</dbReference>
<keyword evidence="3" id="KW-1185">Reference proteome</keyword>
<reference evidence="2" key="1">
    <citation type="submission" date="2007-11" db="EMBL/GenBank/DDBJ databases">
        <authorList>
            <person name="Fulton L."/>
            <person name="Clifton S."/>
            <person name="Fulton B."/>
            <person name="Xu J."/>
            <person name="Minx P."/>
            <person name="Pepin K.H."/>
            <person name="Johnson M."/>
            <person name="Thiruvilangam P."/>
            <person name="Bhonagiri V."/>
            <person name="Nash W.E."/>
            <person name="Mardis E.R."/>
            <person name="Wilson R.K."/>
        </authorList>
    </citation>
    <scope>NUCLEOTIDE SEQUENCE [LARGE SCALE GENOMIC DNA]</scope>
    <source>
        <strain evidence="2">DSM 14662</strain>
    </source>
</reference>
<evidence type="ECO:0000313" key="3">
    <source>
        <dbReference type="Proteomes" id="UP000004935"/>
    </source>
</evidence>
<accession>B0MFN4</accession>
<feature type="transmembrane region" description="Helical" evidence="1">
    <location>
        <begin position="12"/>
        <end position="31"/>
    </location>
</feature>
<keyword evidence="1" id="KW-0812">Transmembrane</keyword>
<dbReference type="AlphaFoldDB" id="B0MFN4"/>
<evidence type="ECO:0000256" key="1">
    <source>
        <dbReference type="SAM" id="Phobius"/>
    </source>
</evidence>